<dbReference type="InterPro" id="IPR056558">
    <property type="entry name" value="LAMB1-4_helical"/>
</dbReference>
<dbReference type="PANTHER" id="PTHR13935">
    <property type="entry name" value="ACHAETE-SCUTE TRANSCRIPTION FACTOR-RELATED"/>
    <property type="match status" value="1"/>
</dbReference>
<evidence type="ECO:0000259" key="9">
    <source>
        <dbReference type="PROSITE" id="PS50027"/>
    </source>
</evidence>
<evidence type="ECO:0000256" key="3">
    <source>
        <dbReference type="ARBA" id="ARBA00023125"/>
    </source>
</evidence>
<feature type="disulfide bond" evidence="6">
    <location>
        <begin position="98"/>
        <end position="110"/>
    </location>
</feature>
<feature type="disulfide bond" evidence="6">
    <location>
        <begin position="52"/>
        <end position="69"/>
    </location>
</feature>
<evidence type="ECO:0000256" key="2">
    <source>
        <dbReference type="ARBA" id="ARBA00023015"/>
    </source>
</evidence>
<evidence type="ECO:0000256" key="7">
    <source>
        <dbReference type="SAM" id="Coils"/>
    </source>
</evidence>
<dbReference type="Proteomes" id="UP000606274">
    <property type="component" value="Unassembled WGS sequence"/>
</dbReference>
<keyword evidence="3" id="KW-0238">DNA-binding</keyword>
<dbReference type="PROSITE" id="PS50888">
    <property type="entry name" value="BHLH"/>
    <property type="match status" value="1"/>
</dbReference>
<dbReference type="Pfam" id="PF23219">
    <property type="entry name" value="LAMB1"/>
    <property type="match status" value="1"/>
</dbReference>
<dbReference type="SMART" id="SM00353">
    <property type="entry name" value="HLH"/>
    <property type="match status" value="1"/>
</dbReference>
<keyword evidence="6" id="KW-1015">Disulfide bond</keyword>
<dbReference type="Gene3D" id="4.10.280.10">
    <property type="entry name" value="Helix-loop-helix DNA-binding domain"/>
    <property type="match status" value="1"/>
</dbReference>
<evidence type="ECO:0000256" key="8">
    <source>
        <dbReference type="SAM" id="MobiDB-lite"/>
    </source>
</evidence>
<reference evidence="11" key="1">
    <citation type="submission" date="2020-08" db="EMBL/GenBank/DDBJ databases">
        <title>Chromosome-level assembly of Southern catfish (Silurus meridionalis) provides insights into visual adaptation to the nocturnal and benthic lifestyles.</title>
        <authorList>
            <person name="Zhang Y."/>
            <person name="Wang D."/>
            <person name="Peng Z."/>
        </authorList>
    </citation>
    <scope>NUCLEOTIDE SEQUENCE</scope>
    <source>
        <strain evidence="11">SWU-2019-XX</strain>
        <tissue evidence="11">Muscle</tissue>
    </source>
</reference>
<dbReference type="EMBL" id="JABFDY010000019">
    <property type="protein sequence ID" value="KAF7693552.1"/>
    <property type="molecule type" value="Genomic_DNA"/>
</dbReference>
<feature type="disulfide bond" evidence="6">
    <location>
        <begin position="131"/>
        <end position="145"/>
    </location>
</feature>
<accession>A0A8T0ALE5</accession>
<dbReference type="PRINTS" id="PR00011">
    <property type="entry name" value="EGFLAMININ"/>
</dbReference>
<dbReference type="GO" id="GO:0045944">
    <property type="term" value="P:positive regulation of transcription by RNA polymerase II"/>
    <property type="evidence" value="ECO:0007669"/>
    <property type="project" value="TreeGrafter"/>
</dbReference>
<dbReference type="SUPFAM" id="SSF47459">
    <property type="entry name" value="HLH, helix-loop-helix DNA-binding domain"/>
    <property type="match status" value="1"/>
</dbReference>
<evidence type="ECO:0000256" key="5">
    <source>
        <dbReference type="ARBA" id="ARBA00023242"/>
    </source>
</evidence>
<dbReference type="GO" id="GO:0046983">
    <property type="term" value="F:protein dimerization activity"/>
    <property type="evidence" value="ECO:0007669"/>
    <property type="project" value="InterPro"/>
</dbReference>
<evidence type="ECO:0000256" key="4">
    <source>
        <dbReference type="ARBA" id="ARBA00023163"/>
    </source>
</evidence>
<dbReference type="GO" id="GO:0007399">
    <property type="term" value="P:nervous system development"/>
    <property type="evidence" value="ECO:0007669"/>
    <property type="project" value="UniProtKB-KW"/>
</dbReference>
<feature type="disulfide bond" evidence="6">
    <location>
        <begin position="100"/>
        <end position="117"/>
    </location>
</feature>
<feature type="compositionally biased region" description="Polar residues" evidence="8">
    <location>
        <begin position="764"/>
        <end position="778"/>
    </location>
</feature>
<feature type="disulfide bond" evidence="6">
    <location>
        <begin position="119"/>
        <end position="128"/>
    </location>
</feature>
<dbReference type="AlphaFoldDB" id="A0A8T0ALE5"/>
<dbReference type="PROSITE" id="PS50027">
    <property type="entry name" value="EGF_LAM_2"/>
    <property type="match status" value="2"/>
</dbReference>
<dbReference type="FunFam" id="4.10.280.10:FF:000038">
    <property type="entry name" value="achaete-scute homolog 3"/>
    <property type="match status" value="1"/>
</dbReference>
<dbReference type="GO" id="GO:0001227">
    <property type="term" value="F:DNA-binding transcription repressor activity, RNA polymerase II-specific"/>
    <property type="evidence" value="ECO:0007669"/>
    <property type="project" value="UniProtKB-ARBA"/>
</dbReference>
<comment type="caution">
    <text evidence="6">Lacks conserved residue(s) required for the propagation of feature annotation.</text>
</comment>
<dbReference type="CDD" id="cd00055">
    <property type="entry name" value="EGF_Lam"/>
    <property type="match status" value="2"/>
</dbReference>
<feature type="domain" description="Laminin EGF-like" evidence="9">
    <location>
        <begin position="98"/>
        <end position="147"/>
    </location>
</feature>
<keyword evidence="4" id="KW-0804">Transcription</keyword>
<feature type="region of interest" description="Disordered" evidence="8">
    <location>
        <begin position="1"/>
        <end position="22"/>
    </location>
</feature>
<keyword evidence="1" id="KW-0524">Neurogenesis</keyword>
<evidence type="ECO:0000259" key="10">
    <source>
        <dbReference type="PROSITE" id="PS50888"/>
    </source>
</evidence>
<feature type="disulfide bond" evidence="6">
    <location>
        <begin position="50"/>
        <end position="62"/>
    </location>
</feature>
<dbReference type="SUPFAM" id="SSF57196">
    <property type="entry name" value="EGF/Laminin"/>
    <property type="match status" value="2"/>
</dbReference>
<keyword evidence="6" id="KW-0424">Laminin EGF-like domain</keyword>
<feature type="domain" description="BHLH" evidence="10">
    <location>
        <begin position="698"/>
        <end position="751"/>
    </location>
</feature>
<dbReference type="PROSITE" id="PS01248">
    <property type="entry name" value="EGF_LAM_1"/>
    <property type="match status" value="1"/>
</dbReference>
<organism evidence="11 12">
    <name type="scientific">Silurus meridionalis</name>
    <name type="common">Southern catfish</name>
    <name type="synonym">Silurus soldatovi meridionalis</name>
    <dbReference type="NCBI Taxonomy" id="175797"/>
    <lineage>
        <taxon>Eukaryota</taxon>
        <taxon>Metazoa</taxon>
        <taxon>Chordata</taxon>
        <taxon>Craniata</taxon>
        <taxon>Vertebrata</taxon>
        <taxon>Euteleostomi</taxon>
        <taxon>Actinopterygii</taxon>
        <taxon>Neopterygii</taxon>
        <taxon>Teleostei</taxon>
        <taxon>Ostariophysi</taxon>
        <taxon>Siluriformes</taxon>
        <taxon>Siluridae</taxon>
        <taxon>Silurus</taxon>
    </lineage>
</organism>
<dbReference type="Pfam" id="PF00053">
    <property type="entry name" value="EGF_laminin"/>
    <property type="match status" value="2"/>
</dbReference>
<sequence length="795" mass="88083">MWEEHDVSAVKPDTTASAVQTHSAAPSAPAVQLVPSTVSVMHCQVRCLSCDCDLNNAIGNTCDQLTGQCVCRPGFGGRTCSSCPENMYGDSLTGCRPCLCDRMGSVSGVCDRRTGVCVCKPGVVGDRCNMCGRGHCVQFPNCPVCSSCFFTLDAELQNLTLHLRRLTHTLTPTQPPRLPTHILQRITDAQQTLQRITNVLQWFPDDRDLYDTHTHHLHTLRSELDKVEVELRHAGVVTTPDLEEELHKLQKEFSNLQLDYNTKKEAATHFNASNYAGVLDAVKNAFSRSTDSVKRADGTADTVDRSTSLRDEAIKGLNQVQPINTQNLQTLREDLATRPDLTPTAKLVCGSERVLPCTPQQCEGELCPVDGVPPCVQGQKCMGALPWSQRAERDTVAVKDKLQQLNEKITQAYTQIQKSQDSTNKVRLSAEELSNQVTRTRDDINDGLTDIKDFVNKLKDFLSEPASDPAAVQRVCDGVLGVKLPETVEALKKKLKEIQDVAASLPATSMVLKNASSQLQEAEKLLHSAKSARDTALDLQENTDKILESLNDSERNLADMEEKLQHNLNLTDQIQNDIQNVEEVLHPAEDLVKNGLKFCIRLEIEAPAIMDSAFSPTLSEHCCSYTVLSPPAGHSLKRTHTHFNPGRLRHTLPLLIYPAAPEPRLFDSSYPGASAPLVPYLGPFHGRFGVYQCALEPAFIQRRNERERQRVKCVNQGYAKLREHLPGAATTDKRMSKVETLRAAIRYIKHLQRLVEQREAPGENLNTQQEDSPQQLSIRSFPGHHCGKSKHSAGT</sequence>
<dbReference type="Pfam" id="PF00010">
    <property type="entry name" value="HLH"/>
    <property type="match status" value="1"/>
</dbReference>
<feature type="coiled-coil region" evidence="7">
    <location>
        <begin position="512"/>
        <end position="570"/>
    </location>
</feature>
<dbReference type="Gene3D" id="2.10.25.10">
    <property type="entry name" value="Laminin"/>
    <property type="match status" value="2"/>
</dbReference>
<dbReference type="InterPro" id="IPR015660">
    <property type="entry name" value="MASH1/Ascl1a-like"/>
</dbReference>
<dbReference type="SMART" id="SM00180">
    <property type="entry name" value="EGF_Lam"/>
    <property type="match status" value="2"/>
</dbReference>
<dbReference type="GO" id="GO:0048513">
    <property type="term" value="P:animal organ development"/>
    <property type="evidence" value="ECO:0007669"/>
    <property type="project" value="UniProtKB-ARBA"/>
</dbReference>
<protein>
    <submittedName>
        <fullName evidence="11">Uncharacterized protein</fullName>
    </submittedName>
</protein>
<dbReference type="PANTHER" id="PTHR13935:SF106">
    <property type="entry name" value="ACHAETE-SCUTE COMPLEX PROTEIN T5-RELATED"/>
    <property type="match status" value="1"/>
</dbReference>
<dbReference type="InterPro" id="IPR002049">
    <property type="entry name" value="LE_dom"/>
</dbReference>
<feature type="coiled-coil region" evidence="7">
    <location>
        <begin position="239"/>
        <end position="266"/>
    </location>
</feature>
<dbReference type="InterPro" id="IPR036638">
    <property type="entry name" value="HLH_DNA-bd_sf"/>
</dbReference>
<name>A0A8T0ALE5_SILME</name>
<feature type="region of interest" description="Disordered" evidence="8">
    <location>
        <begin position="759"/>
        <end position="795"/>
    </location>
</feature>
<dbReference type="GO" id="GO:0060429">
    <property type="term" value="P:epithelium development"/>
    <property type="evidence" value="ECO:0007669"/>
    <property type="project" value="UniProtKB-ARBA"/>
</dbReference>
<feature type="disulfide bond" evidence="6">
    <location>
        <begin position="71"/>
        <end position="80"/>
    </location>
</feature>
<keyword evidence="12" id="KW-1185">Reference proteome</keyword>
<evidence type="ECO:0000313" key="12">
    <source>
        <dbReference type="Proteomes" id="UP000606274"/>
    </source>
</evidence>
<proteinExistence type="predicted"/>
<evidence type="ECO:0000313" key="11">
    <source>
        <dbReference type="EMBL" id="KAF7693552.1"/>
    </source>
</evidence>
<dbReference type="GO" id="GO:0000977">
    <property type="term" value="F:RNA polymerase II transcription regulatory region sequence-specific DNA binding"/>
    <property type="evidence" value="ECO:0007669"/>
    <property type="project" value="UniProtKB-ARBA"/>
</dbReference>
<feature type="compositionally biased region" description="Basic residues" evidence="8">
    <location>
        <begin position="785"/>
        <end position="795"/>
    </location>
</feature>
<comment type="caution">
    <text evidence="11">The sequence shown here is derived from an EMBL/GenBank/DDBJ whole genome shotgun (WGS) entry which is preliminary data.</text>
</comment>
<feature type="coiled-coil region" evidence="7">
    <location>
        <begin position="388"/>
        <end position="422"/>
    </location>
</feature>
<evidence type="ECO:0000256" key="6">
    <source>
        <dbReference type="PROSITE-ProRule" id="PRU00460"/>
    </source>
</evidence>
<evidence type="ECO:0000256" key="1">
    <source>
        <dbReference type="ARBA" id="ARBA00022902"/>
    </source>
</evidence>
<keyword evidence="5" id="KW-0539">Nucleus</keyword>
<feature type="domain" description="Laminin EGF-like" evidence="9">
    <location>
        <begin position="50"/>
        <end position="97"/>
    </location>
</feature>
<gene>
    <name evidence="11" type="ORF">HF521_008868</name>
</gene>
<dbReference type="InterPro" id="IPR011598">
    <property type="entry name" value="bHLH_dom"/>
</dbReference>
<keyword evidence="7" id="KW-0175">Coiled coil</keyword>
<dbReference type="GO" id="GO:0090575">
    <property type="term" value="C:RNA polymerase II transcription regulator complex"/>
    <property type="evidence" value="ECO:0007669"/>
    <property type="project" value="TreeGrafter"/>
</dbReference>
<keyword evidence="2" id="KW-0805">Transcription regulation</keyword>